<dbReference type="InterPro" id="IPR012062">
    <property type="entry name" value="GatZ/KbaZ-like"/>
</dbReference>
<dbReference type="AlphaFoldDB" id="A0A1T4LI52"/>
<dbReference type="Proteomes" id="UP000190135">
    <property type="component" value="Unassembled WGS sequence"/>
</dbReference>
<dbReference type="GO" id="GO:0005886">
    <property type="term" value="C:plasma membrane"/>
    <property type="evidence" value="ECO:0007669"/>
    <property type="project" value="TreeGrafter"/>
</dbReference>
<dbReference type="STRING" id="1365950.SAMN05428963_101224"/>
<evidence type="ECO:0000256" key="1">
    <source>
        <dbReference type="ARBA" id="ARBA00005007"/>
    </source>
</evidence>
<dbReference type="RefSeq" id="WP_078706709.1">
    <property type="nucleotide sequence ID" value="NZ_FUXL01000001.1"/>
</dbReference>
<keyword evidence="3" id="KW-1185">Reference proteome</keyword>
<comment type="pathway">
    <text evidence="1">Carbohydrate metabolism.</text>
</comment>
<dbReference type="EMBL" id="FUXL01000001">
    <property type="protein sequence ID" value="SJZ54237.1"/>
    <property type="molecule type" value="Genomic_DNA"/>
</dbReference>
<dbReference type="GO" id="GO:0009401">
    <property type="term" value="P:phosphoenolpyruvate-dependent sugar phosphotransferase system"/>
    <property type="evidence" value="ECO:0007669"/>
    <property type="project" value="TreeGrafter"/>
</dbReference>
<sequence>MKSLQLYRDTLESNRAGKGGAVASICSAHPYVLRALFRSARERETVTLVESTSNQVDQYGGYTGMKPADFVRLVREIADEEGFPQERLLLGGDHLGPNSWRAEGSVAAMEKTRALVEAYVKAGYRKIHLDASFVCADDKAPLTDEIVAERAAEMAKVAEASWDGEPPLYIVGTEVPTPGGALDDEEMHVTGLEDVRKTLETFQAAFRRHGLDAAWERVTGLVVQPGVEFGDGMVHDYAGAPDLSLTILDYPGMVFEAHSTDYQTPENLSRLVRDHFGILKVGPWLTYAVREGLMALELMERESKPAEPSHFRDVLTRVMKENPKHWKSYYTGDQAEIDHKLIYSYSDRARYYLPHPGVKAAIGRLIQNLPALVPEPLLSQYLPAQYRAVRAGHLKAAPVDLVISHVSEVIDFYLDA</sequence>
<dbReference type="Pfam" id="PF08013">
    <property type="entry name" value="GatZ_KbaZ-like"/>
    <property type="match status" value="1"/>
</dbReference>
<dbReference type="PIRSF" id="PIRSF009264">
    <property type="entry name" value="TagBP_ald_AgaZ"/>
    <property type="match status" value="1"/>
</dbReference>
<dbReference type="SUPFAM" id="SSF51569">
    <property type="entry name" value="Aldolase"/>
    <property type="match status" value="1"/>
</dbReference>
<accession>A0A1T4LI52</accession>
<dbReference type="InterPro" id="IPR013785">
    <property type="entry name" value="Aldolase_TIM"/>
</dbReference>
<dbReference type="OrthoDB" id="1672942at2"/>
<dbReference type="Gene3D" id="1.10.400.20">
    <property type="entry name" value="putative tagatose 6-phosphate kinase domain like"/>
    <property type="match status" value="1"/>
</dbReference>
<dbReference type="PANTHER" id="PTHR32502:SF2">
    <property type="entry name" value="D-TAGATOSE-1,6-BISPHOSPHATE ALDOLASE SUBUNIT KBAZ"/>
    <property type="match status" value="1"/>
</dbReference>
<reference evidence="3" key="1">
    <citation type="submission" date="2017-02" db="EMBL/GenBank/DDBJ databases">
        <authorList>
            <person name="Varghese N."/>
            <person name="Submissions S."/>
        </authorList>
    </citation>
    <scope>NUCLEOTIDE SEQUENCE [LARGE SCALE GENOMIC DNA]</scope>
    <source>
        <strain evidence="3">USBA 369</strain>
    </source>
</reference>
<protein>
    <submittedName>
        <fullName evidence="2">Tagatose-bisphosphate aldolase noncatalytic subunit</fullName>
    </submittedName>
</protein>
<dbReference type="Gene3D" id="3.20.20.70">
    <property type="entry name" value="Aldolase class I"/>
    <property type="match status" value="1"/>
</dbReference>
<name>A0A1T4LI52_9HYPH</name>
<proteinExistence type="predicted"/>
<dbReference type="InterPro" id="IPR050303">
    <property type="entry name" value="GatZ_KbaZ_carbometab"/>
</dbReference>
<dbReference type="PANTHER" id="PTHR32502">
    <property type="entry name" value="N-ACETYLGALACTOSAMINE PERMEASE II COMPONENT-RELATED"/>
    <property type="match status" value="1"/>
</dbReference>
<organism evidence="2 3">
    <name type="scientific">Consotaella salsifontis</name>
    <dbReference type="NCBI Taxonomy" id="1365950"/>
    <lineage>
        <taxon>Bacteria</taxon>
        <taxon>Pseudomonadati</taxon>
        <taxon>Pseudomonadota</taxon>
        <taxon>Alphaproteobacteria</taxon>
        <taxon>Hyphomicrobiales</taxon>
        <taxon>Aurantimonadaceae</taxon>
        <taxon>Consotaella</taxon>
    </lineage>
</organism>
<gene>
    <name evidence="2" type="ORF">SAMN05428963_101224</name>
</gene>
<evidence type="ECO:0000313" key="3">
    <source>
        <dbReference type="Proteomes" id="UP000190135"/>
    </source>
</evidence>
<dbReference type="GO" id="GO:0005975">
    <property type="term" value="P:carbohydrate metabolic process"/>
    <property type="evidence" value="ECO:0007669"/>
    <property type="project" value="InterPro"/>
</dbReference>
<evidence type="ECO:0000313" key="2">
    <source>
        <dbReference type="EMBL" id="SJZ54237.1"/>
    </source>
</evidence>